<evidence type="ECO:0000256" key="4">
    <source>
        <dbReference type="ARBA" id="ARBA00022679"/>
    </source>
</evidence>
<dbReference type="SUPFAM" id="SSF47384">
    <property type="entry name" value="Homodimeric domain of signal transducing histidine kinase"/>
    <property type="match status" value="1"/>
</dbReference>
<dbReference type="Gene3D" id="3.40.50.2300">
    <property type="match status" value="1"/>
</dbReference>
<dbReference type="Pfam" id="PF00512">
    <property type="entry name" value="HisKA"/>
    <property type="match status" value="1"/>
</dbReference>
<keyword evidence="5 8" id="KW-0418">Kinase</keyword>
<dbReference type="PROSITE" id="PS50109">
    <property type="entry name" value="HIS_KIN"/>
    <property type="match status" value="1"/>
</dbReference>
<evidence type="ECO:0000256" key="1">
    <source>
        <dbReference type="ARBA" id="ARBA00000085"/>
    </source>
</evidence>
<dbReference type="InterPro" id="IPR036097">
    <property type="entry name" value="HisK_dim/P_sf"/>
</dbReference>
<dbReference type="Pfam" id="PF00072">
    <property type="entry name" value="Response_reg"/>
    <property type="match status" value="1"/>
</dbReference>
<dbReference type="SMART" id="SM00448">
    <property type="entry name" value="REC"/>
    <property type="match status" value="1"/>
</dbReference>
<sequence length="941" mass="106820">MTFVREEVQTVNVVKIRAANCKQIRKQLELLQKIYETVPCGIVQYTNDDECKIINANQAACNIHGYVELDCFLADVRKPGGIRNLIYSGDRNRLEEIIRIVKKTGKQENYELRILKPSGALGWIRGTLGLITLADGSIVLQSAYMDDTERIRIAAREHWQDERFKILVEAMHTVTFDYDPATDIMNYSVTFANNTNKDYIIENYLQNISRSTIVEASFIDELRRRLMTASKYVTRDSYEYRANIFGREFRWVKAYYTSVSDARGSICRVVGRVDDIQDKKDAQRCYEEELKIRANISQDLIASMRINITRDVVENIQASFQRGDIIKVGMNRQQVIEHVAGSLLDDAERKKFAAFFDAATMKKAFTNGDKDRSTNFRTIGPDGTILWLEANVKFLEHPVNKDIIAFVTIRDINDKIMRSSVIDLLMGSEYDYIAIVNGNNGHFKLLATSPNEKVMPPIQGEDYSAVVSVFAERYLPKAERERTIKALSLDTIYKELEAQGKYVHYCSCHEGGNVRYKKNEYHYMDKMHKLLMTTRTDITSAVREEKQRNMRLSEALQGAKQANLAKSVFLSHMSHDIRTPLNAIIGVTALALEETHNPESVEDYLNKANSASKLLLGLVNDILDMSKIENKAIELHPSRYEYSEFIGNINTIISPLCQQKHIEFIFTTGIHTLPVIVDKVRFNQIFLNFLSNAVKFTPEGGVVEFIIRDLKIINNIISCEYIIIDNGIGMSKEFQENLFEPFSQEYCAKSNINQGTGLGMSIAKNLVELMGGTLRVKSELGKGTEICINLDLEIATEAVKSVNSHKYEDNLAFLQGKKVLLVEDHPINAEIAKKLLNKKGVIIICAENGQIALDRFMGYEEGYFDAILMDIRMPIMDGLEATKALRALDRKDAKKIPIIAMTANAFDEDRQATLEVGMVAHIAKPIDPQELWSVLINNIEP</sequence>
<keyword evidence="4 8" id="KW-0808">Transferase</keyword>
<dbReference type="InterPro" id="IPR005467">
    <property type="entry name" value="His_kinase_dom"/>
</dbReference>
<proteinExistence type="predicted"/>
<dbReference type="PANTHER" id="PTHR43047">
    <property type="entry name" value="TWO-COMPONENT HISTIDINE PROTEIN KINASE"/>
    <property type="match status" value="1"/>
</dbReference>
<dbReference type="Gene3D" id="1.10.287.130">
    <property type="match status" value="1"/>
</dbReference>
<evidence type="ECO:0000259" key="7">
    <source>
        <dbReference type="PROSITE" id="PS50110"/>
    </source>
</evidence>
<dbReference type="InterPro" id="IPR003594">
    <property type="entry name" value="HATPase_dom"/>
</dbReference>
<gene>
    <name evidence="8" type="primary">rcsC_52</name>
    <name evidence="8" type="ORF">SDC9_26111</name>
</gene>
<dbReference type="GO" id="GO:0000155">
    <property type="term" value="F:phosphorelay sensor kinase activity"/>
    <property type="evidence" value="ECO:0007669"/>
    <property type="project" value="InterPro"/>
</dbReference>
<evidence type="ECO:0000256" key="3">
    <source>
        <dbReference type="ARBA" id="ARBA00022553"/>
    </source>
</evidence>
<dbReference type="AlphaFoldDB" id="A0A644UMS5"/>
<dbReference type="SMART" id="SM00387">
    <property type="entry name" value="HATPase_c"/>
    <property type="match status" value="1"/>
</dbReference>
<feature type="domain" description="Response regulatory" evidence="7">
    <location>
        <begin position="818"/>
        <end position="939"/>
    </location>
</feature>
<dbReference type="CDD" id="cd00082">
    <property type="entry name" value="HisKA"/>
    <property type="match status" value="1"/>
</dbReference>
<name>A0A644UMS5_9ZZZZ</name>
<dbReference type="CDD" id="cd00130">
    <property type="entry name" value="PAS"/>
    <property type="match status" value="1"/>
</dbReference>
<comment type="catalytic activity">
    <reaction evidence="1">
        <text>ATP + protein L-histidine = ADP + protein N-phospho-L-histidine.</text>
        <dbReference type="EC" id="2.7.13.3"/>
    </reaction>
</comment>
<dbReference type="SUPFAM" id="SSF55785">
    <property type="entry name" value="PYP-like sensor domain (PAS domain)"/>
    <property type="match status" value="1"/>
</dbReference>
<organism evidence="8">
    <name type="scientific">bioreactor metagenome</name>
    <dbReference type="NCBI Taxonomy" id="1076179"/>
    <lineage>
        <taxon>unclassified sequences</taxon>
        <taxon>metagenomes</taxon>
        <taxon>ecological metagenomes</taxon>
    </lineage>
</organism>
<dbReference type="EMBL" id="VSSQ01000135">
    <property type="protein sequence ID" value="MPL80215.1"/>
    <property type="molecule type" value="Genomic_DNA"/>
</dbReference>
<dbReference type="CDD" id="cd17546">
    <property type="entry name" value="REC_hyHK_CKI1_RcsC-like"/>
    <property type="match status" value="1"/>
</dbReference>
<dbReference type="InterPro" id="IPR003661">
    <property type="entry name" value="HisK_dim/P_dom"/>
</dbReference>
<dbReference type="InterPro" id="IPR035965">
    <property type="entry name" value="PAS-like_dom_sf"/>
</dbReference>
<dbReference type="EC" id="2.7.13.3" evidence="2"/>
<dbReference type="InterPro" id="IPR036890">
    <property type="entry name" value="HATPase_C_sf"/>
</dbReference>
<comment type="caution">
    <text evidence="8">The sequence shown here is derived from an EMBL/GenBank/DDBJ whole genome shotgun (WGS) entry which is preliminary data.</text>
</comment>
<evidence type="ECO:0000256" key="5">
    <source>
        <dbReference type="ARBA" id="ARBA00022777"/>
    </source>
</evidence>
<dbReference type="InterPro" id="IPR011006">
    <property type="entry name" value="CheY-like_superfamily"/>
</dbReference>
<dbReference type="Pfam" id="PF13188">
    <property type="entry name" value="PAS_8"/>
    <property type="match status" value="1"/>
</dbReference>
<reference evidence="8" key="1">
    <citation type="submission" date="2019-08" db="EMBL/GenBank/DDBJ databases">
        <authorList>
            <person name="Kucharzyk K."/>
            <person name="Murdoch R.W."/>
            <person name="Higgins S."/>
            <person name="Loffler F."/>
        </authorList>
    </citation>
    <scope>NUCLEOTIDE SEQUENCE</scope>
</reference>
<evidence type="ECO:0000256" key="2">
    <source>
        <dbReference type="ARBA" id="ARBA00012438"/>
    </source>
</evidence>
<dbReference type="SUPFAM" id="SSF55874">
    <property type="entry name" value="ATPase domain of HSP90 chaperone/DNA topoisomerase II/histidine kinase"/>
    <property type="match status" value="1"/>
</dbReference>
<dbReference type="SMART" id="SM00388">
    <property type="entry name" value="HisKA"/>
    <property type="match status" value="1"/>
</dbReference>
<dbReference type="Gene3D" id="3.30.450.20">
    <property type="entry name" value="PAS domain"/>
    <property type="match status" value="2"/>
</dbReference>
<dbReference type="PRINTS" id="PR00344">
    <property type="entry name" value="BCTRLSENSOR"/>
</dbReference>
<dbReference type="InterPro" id="IPR004358">
    <property type="entry name" value="Sig_transdc_His_kin-like_C"/>
</dbReference>
<evidence type="ECO:0000259" key="6">
    <source>
        <dbReference type="PROSITE" id="PS50109"/>
    </source>
</evidence>
<evidence type="ECO:0000313" key="8">
    <source>
        <dbReference type="EMBL" id="MPL80215.1"/>
    </source>
</evidence>
<dbReference type="PROSITE" id="PS50110">
    <property type="entry name" value="RESPONSE_REGULATORY"/>
    <property type="match status" value="1"/>
</dbReference>
<dbReference type="Gene3D" id="3.30.565.10">
    <property type="entry name" value="Histidine kinase-like ATPase, C-terminal domain"/>
    <property type="match status" value="1"/>
</dbReference>
<keyword evidence="3" id="KW-0597">Phosphoprotein</keyword>
<dbReference type="SUPFAM" id="SSF52172">
    <property type="entry name" value="CheY-like"/>
    <property type="match status" value="1"/>
</dbReference>
<dbReference type="InterPro" id="IPR000014">
    <property type="entry name" value="PAS"/>
</dbReference>
<dbReference type="InterPro" id="IPR001789">
    <property type="entry name" value="Sig_transdc_resp-reg_receiver"/>
</dbReference>
<protein>
    <recommendedName>
        <fullName evidence="2">histidine kinase</fullName>
        <ecNumber evidence="2">2.7.13.3</ecNumber>
    </recommendedName>
</protein>
<accession>A0A644UMS5</accession>
<dbReference type="Pfam" id="PF02518">
    <property type="entry name" value="HATPase_c"/>
    <property type="match status" value="1"/>
</dbReference>
<feature type="domain" description="Histidine kinase" evidence="6">
    <location>
        <begin position="572"/>
        <end position="794"/>
    </location>
</feature>